<dbReference type="InterPro" id="IPR013783">
    <property type="entry name" value="Ig-like_fold"/>
</dbReference>
<keyword evidence="14" id="KW-1185">Reference proteome</keyword>
<evidence type="ECO:0000256" key="4">
    <source>
        <dbReference type="ARBA" id="ARBA00022519"/>
    </source>
</evidence>
<dbReference type="GO" id="GO:0015190">
    <property type="term" value="F:L-leucine transmembrane transporter activity"/>
    <property type="evidence" value="ECO:0007669"/>
    <property type="project" value="TreeGrafter"/>
</dbReference>
<dbReference type="GO" id="GO:1903806">
    <property type="term" value="P:L-isoleucine import across plasma membrane"/>
    <property type="evidence" value="ECO:0007669"/>
    <property type="project" value="TreeGrafter"/>
</dbReference>
<keyword evidence="7 11" id="KW-1133">Transmembrane helix</keyword>
<protein>
    <submittedName>
        <fullName evidence="13">Branched-chain amino acid ABC transporter permease</fullName>
    </submittedName>
</protein>
<feature type="transmembrane region" description="Helical" evidence="11">
    <location>
        <begin position="177"/>
        <end position="200"/>
    </location>
</feature>
<keyword evidence="3" id="KW-1003">Cell membrane</keyword>
<evidence type="ECO:0000256" key="6">
    <source>
        <dbReference type="ARBA" id="ARBA00022970"/>
    </source>
</evidence>
<comment type="similarity">
    <text evidence="9">Belongs to the binding-protein-dependent transport system permease family. LivHM subfamily.</text>
</comment>
<proteinExistence type="inferred from homology"/>
<dbReference type="GO" id="GO:0005975">
    <property type="term" value="P:carbohydrate metabolic process"/>
    <property type="evidence" value="ECO:0007669"/>
    <property type="project" value="UniProtKB-ARBA"/>
</dbReference>
<dbReference type="SUPFAM" id="SSF49478">
    <property type="entry name" value="Cna protein B-type domain"/>
    <property type="match status" value="1"/>
</dbReference>
<evidence type="ECO:0000256" key="5">
    <source>
        <dbReference type="ARBA" id="ARBA00022692"/>
    </source>
</evidence>
<dbReference type="Proteomes" id="UP000295217">
    <property type="component" value="Unassembled WGS sequence"/>
</dbReference>
<organism evidence="13 14">
    <name type="scientific">Jiangella aurantiaca</name>
    <dbReference type="NCBI Taxonomy" id="2530373"/>
    <lineage>
        <taxon>Bacteria</taxon>
        <taxon>Bacillati</taxon>
        <taxon>Actinomycetota</taxon>
        <taxon>Actinomycetes</taxon>
        <taxon>Jiangellales</taxon>
        <taxon>Jiangellaceae</taxon>
        <taxon>Jiangella</taxon>
    </lineage>
</organism>
<gene>
    <name evidence="13" type="ORF">E1262_12275</name>
</gene>
<dbReference type="Gene3D" id="2.60.40.10">
    <property type="entry name" value="Immunoglobulins"/>
    <property type="match status" value="1"/>
</dbReference>
<evidence type="ECO:0000313" key="14">
    <source>
        <dbReference type="Proteomes" id="UP000295217"/>
    </source>
</evidence>
<dbReference type="CDD" id="cd06582">
    <property type="entry name" value="TM_PBP1_LivH_like"/>
    <property type="match status" value="1"/>
</dbReference>
<comment type="subcellular location">
    <subcellularLocation>
        <location evidence="1">Cell membrane</location>
        <topology evidence="1">Multi-pass membrane protein</topology>
    </subcellularLocation>
</comment>
<dbReference type="AlphaFoldDB" id="A0A4R5AEX8"/>
<dbReference type="GO" id="GO:0015188">
    <property type="term" value="F:L-isoleucine transmembrane transporter activity"/>
    <property type="evidence" value="ECO:0007669"/>
    <property type="project" value="TreeGrafter"/>
</dbReference>
<dbReference type="PANTHER" id="PTHR11795:SF371">
    <property type="entry name" value="HIGH-AFFINITY BRANCHED-CHAIN AMINO ACID TRANSPORT SYSTEM PERMEASE PROTEIN LIVH"/>
    <property type="match status" value="1"/>
</dbReference>
<dbReference type="GO" id="GO:0015808">
    <property type="term" value="P:L-alanine transport"/>
    <property type="evidence" value="ECO:0007669"/>
    <property type="project" value="TreeGrafter"/>
</dbReference>
<feature type="transmembrane region" description="Helical" evidence="11">
    <location>
        <begin position="362"/>
        <end position="381"/>
    </location>
</feature>
<name>A0A4R5AEX8_9ACTN</name>
<feature type="transmembrane region" description="Helical" evidence="11">
    <location>
        <begin position="393"/>
        <end position="422"/>
    </location>
</feature>
<accession>A0A4R5AEX8</accession>
<evidence type="ECO:0000256" key="1">
    <source>
        <dbReference type="ARBA" id="ARBA00004651"/>
    </source>
</evidence>
<evidence type="ECO:0000313" key="13">
    <source>
        <dbReference type="EMBL" id="TDD69729.1"/>
    </source>
</evidence>
<dbReference type="GO" id="GO:0015192">
    <property type="term" value="F:L-phenylalanine transmembrane transporter activity"/>
    <property type="evidence" value="ECO:0007669"/>
    <property type="project" value="TreeGrafter"/>
</dbReference>
<dbReference type="EMBL" id="SMLB01000013">
    <property type="protein sequence ID" value="TDD69729.1"/>
    <property type="molecule type" value="Genomic_DNA"/>
</dbReference>
<dbReference type="PANTHER" id="PTHR11795">
    <property type="entry name" value="BRANCHED-CHAIN AMINO ACID TRANSPORT SYSTEM PERMEASE PROTEIN LIVH"/>
    <property type="match status" value="1"/>
</dbReference>
<evidence type="ECO:0000256" key="8">
    <source>
        <dbReference type="ARBA" id="ARBA00023136"/>
    </source>
</evidence>
<evidence type="ECO:0000256" key="7">
    <source>
        <dbReference type="ARBA" id="ARBA00022989"/>
    </source>
</evidence>
<dbReference type="InterPro" id="IPR001851">
    <property type="entry name" value="ABC_transp_permease"/>
</dbReference>
<evidence type="ECO:0000256" key="12">
    <source>
        <dbReference type="SAM" id="SignalP"/>
    </source>
</evidence>
<sequence length="461" mass="47420">MGAGGTPHVQKLARCLGALLAGLAAVLLATPAVAQGSGETIHGTLTYQDAPVAGVTITVSSADGEEIGVAQTAADGTWEVPVPGPGDYTVVLDAATLPSTAPGVARDTIETTVNSQQRKVVLFRVGPPESGEDQPSPEQTSPPGEGGEDQPPGDGSAEAEAGEDVTATAGNNQLLQLFISGLRFGLILGLAGLGLSLVFGTTGLTNFAHGELLLFGAVAALLINQAGVPILLAVLLATLLSAVFGWGQDRGFWRPLRKKPTGLIALMIISIGVSLFLRYLTQFIIGGGRETYDQYTYQDPVEIGPVFITPRDLVIMGICVALLAAVALALTRTRMGKATRAVADNPALAAASGINVDRVITVVWTAGTALAGLSGIFFGMIQGVDYLMGMRILLLVFAATILGGLGTAWGAMVGALVVGVFIEVSAYVVPSELKTAGVLVVLILILLVRPQGILGRRERVG</sequence>
<feature type="transmembrane region" description="Helical" evidence="11">
    <location>
        <begin position="313"/>
        <end position="330"/>
    </location>
</feature>
<feature type="transmembrane region" description="Helical" evidence="11">
    <location>
        <begin position="428"/>
        <end position="448"/>
    </location>
</feature>
<keyword evidence="8 11" id="KW-0472">Membrane</keyword>
<reference evidence="13 14" key="1">
    <citation type="submission" date="2019-02" db="EMBL/GenBank/DDBJ databases">
        <title>Draft genome sequences of novel Actinobacteria.</title>
        <authorList>
            <person name="Sahin N."/>
            <person name="Ay H."/>
            <person name="Saygin H."/>
        </authorList>
    </citation>
    <scope>NUCLEOTIDE SEQUENCE [LARGE SCALE GENOMIC DNA]</scope>
    <source>
        <strain evidence="13 14">8K307</strain>
    </source>
</reference>
<keyword evidence="6" id="KW-0029">Amino-acid transport</keyword>
<dbReference type="Pfam" id="PF02653">
    <property type="entry name" value="BPD_transp_2"/>
    <property type="match status" value="1"/>
</dbReference>
<dbReference type="GO" id="GO:0005304">
    <property type="term" value="F:L-valine transmembrane transporter activity"/>
    <property type="evidence" value="ECO:0007669"/>
    <property type="project" value="TreeGrafter"/>
</dbReference>
<keyword evidence="2" id="KW-0813">Transport</keyword>
<dbReference type="GO" id="GO:0042941">
    <property type="term" value="P:D-alanine transmembrane transport"/>
    <property type="evidence" value="ECO:0007669"/>
    <property type="project" value="TreeGrafter"/>
</dbReference>
<keyword evidence="5 11" id="KW-0812">Transmembrane</keyword>
<feature type="chain" id="PRO_5020796354" evidence="12">
    <location>
        <begin position="35"/>
        <end position="461"/>
    </location>
</feature>
<comment type="caution">
    <text evidence="13">The sequence shown here is derived from an EMBL/GenBank/DDBJ whole genome shotgun (WGS) entry which is preliminary data.</text>
</comment>
<feature type="transmembrane region" description="Helical" evidence="11">
    <location>
        <begin position="260"/>
        <end position="280"/>
    </location>
</feature>
<evidence type="ECO:0000256" key="9">
    <source>
        <dbReference type="ARBA" id="ARBA00037998"/>
    </source>
</evidence>
<dbReference type="InterPro" id="IPR052157">
    <property type="entry name" value="BCAA_transport_permease"/>
</dbReference>
<feature type="region of interest" description="Disordered" evidence="10">
    <location>
        <begin position="126"/>
        <end position="162"/>
    </location>
</feature>
<feature type="signal peptide" evidence="12">
    <location>
        <begin position="1"/>
        <end position="34"/>
    </location>
</feature>
<evidence type="ECO:0000256" key="11">
    <source>
        <dbReference type="SAM" id="Phobius"/>
    </source>
</evidence>
<dbReference type="GO" id="GO:0005886">
    <property type="term" value="C:plasma membrane"/>
    <property type="evidence" value="ECO:0007669"/>
    <property type="project" value="UniProtKB-SubCell"/>
</dbReference>
<keyword evidence="12" id="KW-0732">Signal</keyword>
<evidence type="ECO:0000256" key="2">
    <source>
        <dbReference type="ARBA" id="ARBA00022448"/>
    </source>
</evidence>
<evidence type="ECO:0000256" key="10">
    <source>
        <dbReference type="SAM" id="MobiDB-lite"/>
    </source>
</evidence>
<dbReference type="OrthoDB" id="9807115at2"/>
<evidence type="ECO:0000256" key="3">
    <source>
        <dbReference type="ARBA" id="ARBA00022475"/>
    </source>
</evidence>
<keyword evidence="4" id="KW-0997">Cell inner membrane</keyword>
<feature type="transmembrane region" description="Helical" evidence="11">
    <location>
        <begin position="212"/>
        <end position="240"/>
    </location>
</feature>